<organism evidence="2 3">
    <name type="scientific">Ganoderma sinense ZZ0214-1</name>
    <dbReference type="NCBI Taxonomy" id="1077348"/>
    <lineage>
        <taxon>Eukaryota</taxon>
        <taxon>Fungi</taxon>
        <taxon>Dikarya</taxon>
        <taxon>Basidiomycota</taxon>
        <taxon>Agaricomycotina</taxon>
        <taxon>Agaricomycetes</taxon>
        <taxon>Polyporales</taxon>
        <taxon>Polyporaceae</taxon>
        <taxon>Ganoderma</taxon>
    </lineage>
</organism>
<dbReference type="Pfam" id="PF18759">
    <property type="entry name" value="Plavaka"/>
    <property type="match status" value="1"/>
</dbReference>
<accession>A0A2G8SRE8</accession>
<name>A0A2G8SRE8_9APHY</name>
<keyword evidence="3" id="KW-1185">Reference proteome</keyword>
<feature type="region of interest" description="Disordered" evidence="1">
    <location>
        <begin position="98"/>
        <end position="167"/>
    </location>
</feature>
<evidence type="ECO:0000256" key="1">
    <source>
        <dbReference type="SAM" id="MobiDB-lite"/>
    </source>
</evidence>
<sequence>MSSSSISQNHPPGFCPGCETQFTRVGLPRHLRQTQKPECIAICKAQEALLTADTARDNSLLNPDSAISPPFEDVDMESSPIPFEGDFFGDYTPDFFDPVLHGHPRSPPASDSDTDSDSESDDDEPDVQSWEPAPRIDPLVDAAHVSDGSASSESNGCSPEDISSAAAAAEGRRVIEVNTTRKTFIVRYPSKHAGAPIPKAKSIASSNESYRSQLNPNGSSSDNPYAPFDSKLDWEIAQWAKLRGPGSTVFTDLLAIEEVAKLLALSYKDSRGLNKIIDQKLPSARPRFQRHEIVVAGEAFEVFYRDVLECIKALFGDPEFTPLLLLAPERHYADVDETVQVYFDMHTGKWWWATQKELEKQRPGATVLPIIISSDKTQLTLIGNKTAYPVYMTLGNLPKDVRCKPSRRGQILLAYLSTSRLLHITNKAAQRRTLANLFHACMSCVLAPLRSAGVTGIQIARGDGVLFRGHPILVVYVGDYPEQLLVTGCKTGECPKCPIPRSEVGNDTDSDRALRDLEKVLDAIAAVGDGPRAFTKACAEAGIKPIVSPFWSELPYANIYLAITPDILHQLYQGVMKHLIAWLQEAYGEDEIDARFRRLPMNHNLRHFAKGISCMSRVTGKEHADICRVLLGVIIGLPLPGGASPVRLIRATRALLHFLYLAQYPTHTSETLVLLDQALEDFHANKDVFVDLGIRTHFQLPKLHSLDHYRRSIELFGTTDNYDTQYSERLHIDFTKDAYRASNRKDELSQMTVWLERKEKILHHEKFIQWRLQLLASQNQPDRATAITAVPLHFTGEPVHPSLATQAAAGSSPANTDGPRHDVTAPATLSGPRASQSMALSLSTGPSSGTASDKILPRIRMTRHPSAKSVTFTRLVGEYGATFFRDALARFVVSRNQPQLTHAQVERQLGTVFFPFASVPTYHKIKFRVADPQSVSAPGTEVQDVVHARPARLNKYGSLLPGQFDTALVRIDSARSDIQRFRVAQVRAIFTLPLKVIPQLFPGLT</sequence>
<feature type="compositionally biased region" description="Polar residues" evidence="1">
    <location>
        <begin position="203"/>
        <end position="223"/>
    </location>
</feature>
<feature type="region of interest" description="Disordered" evidence="1">
    <location>
        <begin position="804"/>
        <end position="853"/>
    </location>
</feature>
<proteinExistence type="predicted"/>
<dbReference type="InterPro" id="IPR041078">
    <property type="entry name" value="Plavaka"/>
</dbReference>
<comment type="caution">
    <text evidence="2">The sequence shown here is derived from an EMBL/GenBank/DDBJ whole genome shotgun (WGS) entry which is preliminary data.</text>
</comment>
<protein>
    <recommendedName>
        <fullName evidence="4">C2H2-type domain-containing protein</fullName>
    </recommendedName>
</protein>
<evidence type="ECO:0000313" key="3">
    <source>
        <dbReference type="Proteomes" id="UP000230002"/>
    </source>
</evidence>
<evidence type="ECO:0000313" key="2">
    <source>
        <dbReference type="EMBL" id="PIL36324.1"/>
    </source>
</evidence>
<feature type="compositionally biased region" description="Polar residues" evidence="1">
    <location>
        <begin position="833"/>
        <end position="851"/>
    </location>
</feature>
<feature type="compositionally biased region" description="Polar residues" evidence="1">
    <location>
        <begin position="148"/>
        <end position="157"/>
    </location>
</feature>
<evidence type="ECO:0008006" key="4">
    <source>
        <dbReference type="Google" id="ProtNLM"/>
    </source>
</evidence>
<feature type="compositionally biased region" description="Acidic residues" evidence="1">
    <location>
        <begin position="112"/>
        <end position="126"/>
    </location>
</feature>
<dbReference type="EMBL" id="AYKW01000001">
    <property type="protein sequence ID" value="PIL36324.1"/>
    <property type="molecule type" value="Genomic_DNA"/>
</dbReference>
<gene>
    <name evidence="2" type="ORF">GSI_00012</name>
</gene>
<feature type="compositionally biased region" description="Polar residues" evidence="1">
    <location>
        <begin position="804"/>
        <end position="815"/>
    </location>
</feature>
<feature type="region of interest" description="Disordered" evidence="1">
    <location>
        <begin position="194"/>
        <end position="223"/>
    </location>
</feature>
<dbReference type="OrthoDB" id="3232438at2759"/>
<reference evidence="2 3" key="1">
    <citation type="journal article" date="2015" name="Sci. Rep.">
        <title>Chromosome-level genome map provides insights into diverse defense mechanisms in the medicinal fungus Ganoderma sinense.</title>
        <authorList>
            <person name="Zhu Y."/>
            <person name="Xu J."/>
            <person name="Sun C."/>
            <person name="Zhou S."/>
            <person name="Xu H."/>
            <person name="Nelson D.R."/>
            <person name="Qian J."/>
            <person name="Song J."/>
            <person name="Luo H."/>
            <person name="Xiang L."/>
            <person name="Li Y."/>
            <person name="Xu Z."/>
            <person name="Ji A."/>
            <person name="Wang L."/>
            <person name="Lu S."/>
            <person name="Hayward A."/>
            <person name="Sun W."/>
            <person name="Li X."/>
            <person name="Schwartz D.C."/>
            <person name="Wang Y."/>
            <person name="Chen S."/>
        </authorList>
    </citation>
    <scope>NUCLEOTIDE SEQUENCE [LARGE SCALE GENOMIC DNA]</scope>
    <source>
        <strain evidence="2 3">ZZ0214-1</strain>
    </source>
</reference>
<dbReference type="Proteomes" id="UP000230002">
    <property type="component" value="Unassembled WGS sequence"/>
</dbReference>
<dbReference type="AlphaFoldDB" id="A0A2G8SRE8"/>